<gene>
    <name evidence="3" type="ORF">Pan44_45650</name>
</gene>
<evidence type="ECO:0000256" key="2">
    <source>
        <dbReference type="SAM" id="Phobius"/>
    </source>
</evidence>
<keyword evidence="2" id="KW-1133">Transmembrane helix</keyword>
<dbReference type="EMBL" id="CP036271">
    <property type="protein sequence ID" value="QDT56510.1"/>
    <property type="molecule type" value="Genomic_DNA"/>
</dbReference>
<feature type="compositionally biased region" description="Low complexity" evidence="1">
    <location>
        <begin position="79"/>
        <end position="90"/>
    </location>
</feature>
<feature type="compositionally biased region" description="Low complexity" evidence="1">
    <location>
        <begin position="51"/>
        <end position="72"/>
    </location>
</feature>
<keyword evidence="4" id="KW-1185">Reference proteome</keyword>
<dbReference type="Proteomes" id="UP000315700">
    <property type="component" value="Chromosome"/>
</dbReference>
<proteinExistence type="predicted"/>
<dbReference type="KEGG" id="ccos:Pan44_45650"/>
<dbReference type="InParanoid" id="A0A517SK63"/>
<organism evidence="3 4">
    <name type="scientific">Caulifigura coniformis</name>
    <dbReference type="NCBI Taxonomy" id="2527983"/>
    <lineage>
        <taxon>Bacteria</taxon>
        <taxon>Pseudomonadati</taxon>
        <taxon>Planctomycetota</taxon>
        <taxon>Planctomycetia</taxon>
        <taxon>Planctomycetales</taxon>
        <taxon>Planctomycetaceae</taxon>
        <taxon>Caulifigura</taxon>
    </lineage>
</organism>
<evidence type="ECO:0008006" key="5">
    <source>
        <dbReference type="Google" id="ProtNLM"/>
    </source>
</evidence>
<name>A0A517SK63_9PLAN</name>
<reference evidence="3 4" key="1">
    <citation type="submission" date="2019-02" db="EMBL/GenBank/DDBJ databases">
        <title>Deep-cultivation of Planctomycetes and their phenomic and genomic characterization uncovers novel biology.</title>
        <authorList>
            <person name="Wiegand S."/>
            <person name="Jogler M."/>
            <person name="Boedeker C."/>
            <person name="Pinto D."/>
            <person name="Vollmers J."/>
            <person name="Rivas-Marin E."/>
            <person name="Kohn T."/>
            <person name="Peeters S.H."/>
            <person name="Heuer A."/>
            <person name="Rast P."/>
            <person name="Oberbeckmann S."/>
            <person name="Bunk B."/>
            <person name="Jeske O."/>
            <person name="Meyerdierks A."/>
            <person name="Storesund J.E."/>
            <person name="Kallscheuer N."/>
            <person name="Luecker S."/>
            <person name="Lage O.M."/>
            <person name="Pohl T."/>
            <person name="Merkel B.J."/>
            <person name="Hornburger P."/>
            <person name="Mueller R.-W."/>
            <person name="Bruemmer F."/>
            <person name="Labrenz M."/>
            <person name="Spormann A.M."/>
            <person name="Op den Camp H."/>
            <person name="Overmann J."/>
            <person name="Amann R."/>
            <person name="Jetten M.S.M."/>
            <person name="Mascher T."/>
            <person name="Medema M.H."/>
            <person name="Devos D.P."/>
            <person name="Kaster A.-K."/>
            <person name="Ovreas L."/>
            <person name="Rohde M."/>
            <person name="Galperin M.Y."/>
            <person name="Jogler C."/>
        </authorList>
    </citation>
    <scope>NUCLEOTIDE SEQUENCE [LARGE SCALE GENOMIC DNA]</scope>
    <source>
        <strain evidence="3 4">Pan44</strain>
    </source>
</reference>
<evidence type="ECO:0000313" key="4">
    <source>
        <dbReference type="Proteomes" id="UP000315700"/>
    </source>
</evidence>
<protein>
    <recommendedName>
        <fullName evidence="5">Zinc finger/thioredoxin putative domain-containing protein</fullName>
    </recommendedName>
</protein>
<keyword evidence="2" id="KW-0472">Membrane</keyword>
<feature type="region of interest" description="Disordered" evidence="1">
    <location>
        <begin position="51"/>
        <end position="118"/>
    </location>
</feature>
<feature type="transmembrane region" description="Helical" evidence="2">
    <location>
        <begin position="212"/>
        <end position="231"/>
    </location>
</feature>
<dbReference type="AlphaFoldDB" id="A0A517SK63"/>
<accession>A0A517SK63</accession>
<keyword evidence="2" id="KW-0812">Transmembrane</keyword>
<sequence length="719" mass="75645">MATTGARVRCPHCGKSFKIPDRSLLGRTGKCSACAQRFTLTEDGADAAAPPVAAAATPAPEPKVAAPAAKPVVRPPAAPVAEKPATRTPPAAAPSPVTPPAERVDPAPARPAKKPVAAPPVEPVAKAAAPKVVRATEVEPPFGLNAIWVPDEVPVSAAPSVAADPDNPFAVSDDGPFGSAANVSAPGLKMSAASSGSPAEGRVRSNRRRNGLIGAAAAVVVVGGGLAAVALSRGPAADPAAPMGAGGVTAVDPAVVAPAVYSREMLKGNLALLEEFRPTHGQPIGMLYVPNGVNLVVHLRPAELWSSDRGAAELRASLTEGVTSWLDAKIKELCRREPSRVSEATFALVLGAFGTQPTSSQVVRLAEPDKMSVLLDEFRGQPLKENLKPAVTVSAPHAYVIVDSSTFSISPSETADELEESLTVPNSYVSRNVAELLKQTDRDRLITVVAEMQDLRRHVDTLFPESARPTMHAVIDWLGDDVDAIAWSLHMRPALYSELVLRPRSGVSPRVLEAAFQKKLDELPETIMAIVKGTRPAAKGFREIIGRYPAMLEAVCQSTILRPGTKDVHAVTVLPAKAATNLALGTLLTWDELRRSPGSAPGAAVASAGQSTEKVADRLKKEILAEFSMPLEQAVKYIGEETGVDFTVDGEALRMTGYTRNMPQKVSLGKVPATRALKEILSVPNQKDLAVFVDEAAGKAVMSTRPYLMQQGKAEFKVD</sequence>
<evidence type="ECO:0000313" key="3">
    <source>
        <dbReference type="EMBL" id="QDT56510.1"/>
    </source>
</evidence>
<evidence type="ECO:0000256" key="1">
    <source>
        <dbReference type="SAM" id="MobiDB-lite"/>
    </source>
</evidence>